<protein>
    <submittedName>
        <fullName evidence="1">UBN2_2 domain-containing protein</fullName>
    </submittedName>
</protein>
<evidence type="ECO:0000313" key="1">
    <source>
        <dbReference type="EMBL" id="GAV74952.1"/>
    </source>
</evidence>
<evidence type="ECO:0000313" key="2">
    <source>
        <dbReference type="Proteomes" id="UP000187406"/>
    </source>
</evidence>
<dbReference type="AlphaFoldDB" id="A0A1Q3C4H1"/>
<keyword evidence="2" id="KW-1185">Reference proteome</keyword>
<dbReference type="OrthoDB" id="1722863at2759"/>
<accession>A0A1Q3C4H1</accession>
<dbReference type="Pfam" id="PF14223">
    <property type="entry name" value="Retrotran_gag_2"/>
    <property type="match status" value="1"/>
</dbReference>
<reference evidence="2" key="1">
    <citation type="submission" date="2016-04" db="EMBL/GenBank/DDBJ databases">
        <title>Cephalotus genome sequencing.</title>
        <authorList>
            <person name="Fukushima K."/>
            <person name="Hasebe M."/>
            <person name="Fang X."/>
        </authorList>
    </citation>
    <scope>NUCLEOTIDE SEQUENCE [LARGE SCALE GENOMIC DNA]</scope>
    <source>
        <strain evidence="2">cv. St1</strain>
    </source>
</reference>
<dbReference type="Proteomes" id="UP000187406">
    <property type="component" value="Unassembled WGS sequence"/>
</dbReference>
<comment type="caution">
    <text evidence="1">The sequence shown here is derived from an EMBL/GenBank/DDBJ whole genome shotgun (WGS) entry which is preliminary data.</text>
</comment>
<dbReference type="EMBL" id="BDDD01001290">
    <property type="protein sequence ID" value="GAV74952.1"/>
    <property type="molecule type" value="Genomic_DNA"/>
</dbReference>
<name>A0A1Q3C4H1_CEPFO</name>
<gene>
    <name evidence="1" type="ORF">CFOL_v3_18432</name>
</gene>
<dbReference type="PANTHER" id="PTHR35317:SF23">
    <property type="entry name" value="OS04G0629600 PROTEIN"/>
    <property type="match status" value="1"/>
</dbReference>
<sequence length="270" mass="30648">MCNYVVICKHVNTNDCDVALSPSIISGYLSGVVPFNWTNFLTWKEQIGIVLGVMDLDHALRTDTPTAITAQSTTEQKASYEKWEHSNRMSLMIMKSSISVAIRGAIPNSNNAKTYLSSVEEQFKGSSKAHASTLIMKMLTTRYDGTSGVHEHIMMINDMASKLQGMEMTISKGFLIHFIMTSLPMQFCPFKINSNTQKEKWKMSELISMCVQKEERLKVERPNFAHLATAGPTKTVKRKWIWKNQLIKQVHLVQNLCKFLSVTSVRRFDT</sequence>
<dbReference type="InParanoid" id="A0A1Q3C4H1"/>
<organism evidence="1 2">
    <name type="scientific">Cephalotus follicularis</name>
    <name type="common">Albany pitcher plant</name>
    <dbReference type="NCBI Taxonomy" id="3775"/>
    <lineage>
        <taxon>Eukaryota</taxon>
        <taxon>Viridiplantae</taxon>
        <taxon>Streptophyta</taxon>
        <taxon>Embryophyta</taxon>
        <taxon>Tracheophyta</taxon>
        <taxon>Spermatophyta</taxon>
        <taxon>Magnoliopsida</taxon>
        <taxon>eudicotyledons</taxon>
        <taxon>Gunneridae</taxon>
        <taxon>Pentapetalae</taxon>
        <taxon>rosids</taxon>
        <taxon>fabids</taxon>
        <taxon>Oxalidales</taxon>
        <taxon>Cephalotaceae</taxon>
        <taxon>Cephalotus</taxon>
    </lineage>
</organism>
<dbReference type="PANTHER" id="PTHR35317">
    <property type="entry name" value="OS04G0629600 PROTEIN"/>
    <property type="match status" value="1"/>
</dbReference>
<proteinExistence type="predicted"/>